<sequence length="110" mass="13193">MFPIIAEIIKKYGFSINNNKTRIFKENERKLITGLLVKEDGLKIPKKFKRRLKQEIYYCKKFGVSTHLENIASARSVNFKEYLYGKAYYIKMVEPQTGEYFLRQLDEIQW</sequence>
<organism evidence="1 2">
    <name type="scientific">Enterocloster clostridioformis</name>
    <dbReference type="NCBI Taxonomy" id="1531"/>
    <lineage>
        <taxon>Bacteria</taxon>
        <taxon>Bacillati</taxon>
        <taxon>Bacillota</taxon>
        <taxon>Clostridia</taxon>
        <taxon>Lachnospirales</taxon>
        <taxon>Lachnospiraceae</taxon>
        <taxon>Enterocloster</taxon>
    </lineage>
</organism>
<evidence type="ECO:0000313" key="2">
    <source>
        <dbReference type="Proteomes" id="UP000251853"/>
    </source>
</evidence>
<dbReference type="AlphaFoldDB" id="A0A2X2U998"/>
<name>A0A2X2U998_9FIRM</name>
<evidence type="ECO:0000313" key="1">
    <source>
        <dbReference type="EMBL" id="SQB10987.1"/>
    </source>
</evidence>
<dbReference type="EMBL" id="UAVW01000009">
    <property type="protein sequence ID" value="SQB10987.1"/>
    <property type="molecule type" value="Genomic_DNA"/>
</dbReference>
<dbReference type="EC" id="2.7.7.49" evidence="1"/>
<keyword evidence="2" id="KW-1185">Reference proteome</keyword>
<dbReference type="GO" id="GO:0003964">
    <property type="term" value="F:RNA-directed DNA polymerase activity"/>
    <property type="evidence" value="ECO:0007669"/>
    <property type="project" value="UniProtKB-KW"/>
</dbReference>
<keyword evidence="1" id="KW-0548">Nucleotidyltransferase</keyword>
<dbReference type="RefSeq" id="WP_022201355.1">
    <property type="nucleotide sequence ID" value="NZ_CAUDZF010000021.1"/>
</dbReference>
<reference evidence="1 2" key="1">
    <citation type="submission" date="2018-06" db="EMBL/GenBank/DDBJ databases">
        <authorList>
            <consortium name="Pathogen Informatics"/>
            <person name="Doyle S."/>
        </authorList>
    </citation>
    <scope>NUCLEOTIDE SEQUENCE [LARGE SCALE GENOMIC DNA]</scope>
    <source>
        <strain evidence="1 2">NCTC11224</strain>
    </source>
</reference>
<dbReference type="Proteomes" id="UP000251853">
    <property type="component" value="Unassembled WGS sequence"/>
</dbReference>
<gene>
    <name evidence="1" type="ORF">NCTC11224_02334</name>
</gene>
<proteinExistence type="predicted"/>
<keyword evidence="1" id="KW-0695">RNA-directed DNA polymerase</keyword>
<protein>
    <submittedName>
        <fullName evidence="1">RNA-directed DNA polymerase</fullName>
        <ecNumber evidence="1">2.7.7.49</ecNumber>
    </submittedName>
</protein>
<keyword evidence="1" id="KW-0808">Transferase</keyword>
<accession>A0A2X2U998</accession>